<dbReference type="RefSeq" id="WP_125065292.1">
    <property type="nucleotide sequence ID" value="NZ_RRZO01000030.1"/>
</dbReference>
<comment type="caution">
    <text evidence="1">The sequence shown here is derived from an EMBL/GenBank/DDBJ whole genome shotgun (WGS) entry which is preliminary data.</text>
</comment>
<reference evidence="1 2" key="1">
    <citation type="submission" date="2018-11" db="EMBL/GenBank/DDBJ databases">
        <title>Changes in penicillin susceptibility of Streptococcus suis isolates by amino acid alterations in the penicillin-binding protein.</title>
        <authorList>
            <person name="Niemann L."/>
            <person name="Eichhorn I."/>
        </authorList>
    </citation>
    <scope>NUCLEOTIDE SEQUENCE [LARGE SCALE GENOMIC DNA]</scope>
    <source>
        <strain evidence="1 2">IMT40738</strain>
    </source>
</reference>
<accession>A0A426G639</accession>
<name>A0A426G639_STRSU</name>
<sequence length="59" mass="6856">MIYPEKEYALYKGDELLAIGTAMELADRFGVKVSTIHFYKSPTYIKRTNETKARRLVEV</sequence>
<evidence type="ECO:0000313" key="1">
    <source>
        <dbReference type="EMBL" id="RRN50481.1"/>
    </source>
</evidence>
<dbReference type="Proteomes" id="UP000278566">
    <property type="component" value="Unassembled WGS sequence"/>
</dbReference>
<evidence type="ECO:0000313" key="2">
    <source>
        <dbReference type="Proteomes" id="UP000278566"/>
    </source>
</evidence>
<organism evidence="1 2">
    <name type="scientific">Streptococcus suis</name>
    <dbReference type="NCBI Taxonomy" id="1307"/>
    <lineage>
        <taxon>Bacteria</taxon>
        <taxon>Bacillati</taxon>
        <taxon>Bacillota</taxon>
        <taxon>Bacilli</taxon>
        <taxon>Lactobacillales</taxon>
        <taxon>Streptococcaceae</taxon>
        <taxon>Streptococcus</taxon>
    </lineage>
</organism>
<proteinExistence type="predicted"/>
<dbReference type="AlphaFoldDB" id="A0A426G639"/>
<gene>
    <name evidence="1" type="ORF">EI220_06615</name>
</gene>
<dbReference type="EMBL" id="RRZO01000030">
    <property type="protein sequence ID" value="RRN50481.1"/>
    <property type="molecule type" value="Genomic_DNA"/>
</dbReference>
<protein>
    <submittedName>
        <fullName evidence="1">Uncharacterized protein</fullName>
    </submittedName>
</protein>